<dbReference type="Gene3D" id="3.40.50.1820">
    <property type="entry name" value="alpha/beta hydrolase"/>
    <property type="match status" value="2"/>
</dbReference>
<dbReference type="AlphaFoldDB" id="A0A5J4QSH6"/>
<evidence type="ECO:0000256" key="4">
    <source>
        <dbReference type="ARBA" id="ARBA00038115"/>
    </source>
</evidence>
<comment type="similarity">
    <text evidence="4">Belongs to the AB hydrolase superfamily. FUS2 hydrolase family.</text>
</comment>
<gene>
    <name evidence="7" type="ORF">EZS27_026552</name>
</gene>
<feature type="domain" description="4-O-methyl-glucuronoyl methylesterase-like" evidence="6">
    <location>
        <begin position="140"/>
        <end position="351"/>
    </location>
</feature>
<sequence length="786" mass="88287">MRKIILCFLCFLCIGTLGAMNEQDRRAYLQWMQASLKDVPEWTAWQKQTGELPPDFDQLPKSNLLPDPLRFFDGRLVSHTLADWTARRNEIKQLFERYMLGAFPPKPQIGQVVLLDEIVGKSYLVRNVRVEFGPQNKGNVRIRVIIPESAARETFPVMISPSLAGWSATVIRRGYISAGYAGNDGMDDAAPLKDLYPNYDFATLSRRAWLAQIVVDYLATLPQVDMNRIAINGYSRDGKMATIAAAIEERIAALIAGSTGVGGTVPWRYGGELGGGEGLESTTRMFPVWFVPRLRFFSGREDYLPVDANLLLALIAPRAALLEWGYNDQVANGWGMEQVYQSAQKVYERLGQPERLSMLAVPGFHGSSDVEASIDWLDLQFGRSTKKWVNHFVFPWNFDKWVATSGERIDLTKYPKQNISAPLANSLVDWKKKAEELLRSLKWTLGDTPLLLEQSANAATPMRRAIMPSPGPTEIAKGKIGNPRQIAPDIHAWVIAARDNSGWVSPEAEQVESRRIRFDGITGDLYYPIETPKGTKLPTVIWLHGYNYPLGYMWHYRNDLHPILALIRAGYAVLAYDQSGFGTRWSEAEHFYERFPHWSRLGMMLEDIHGAVDFLQSDSIVDASRISVFGFTLGGTLGLYAAALDERISGVVSVSGFTPMRGDTPDMGMSGMTRYSHLYGLIPRLGLFAGSESQLPYDYDELIALIAPRPVLIVQPQRDRDASIADVRTAVKRAQGVYTLNRATNKLELLEPDDIGRLTNATQDKIIKWMEKNTKSLFKFYSIIIL</sequence>
<evidence type="ECO:0000259" key="5">
    <source>
        <dbReference type="Pfam" id="PF12697"/>
    </source>
</evidence>
<evidence type="ECO:0000256" key="2">
    <source>
        <dbReference type="ARBA" id="ARBA00022729"/>
    </source>
</evidence>
<dbReference type="PANTHER" id="PTHR22946:SF9">
    <property type="entry name" value="POLYKETIDE TRANSFERASE AF380"/>
    <property type="match status" value="1"/>
</dbReference>
<feature type="domain" description="AB hydrolase-1" evidence="5">
    <location>
        <begin position="540"/>
        <end position="691"/>
    </location>
</feature>
<dbReference type="SUPFAM" id="SSF53474">
    <property type="entry name" value="alpha/beta-Hydrolases"/>
    <property type="match status" value="2"/>
</dbReference>
<dbReference type="Pfam" id="PF12697">
    <property type="entry name" value="Abhydrolase_6"/>
    <property type="match status" value="1"/>
</dbReference>
<reference evidence="7" key="1">
    <citation type="submission" date="2019-03" db="EMBL/GenBank/DDBJ databases">
        <title>Single cell metagenomics reveals metabolic interactions within the superorganism composed of flagellate Streblomastix strix and complex community of Bacteroidetes bacteria on its surface.</title>
        <authorList>
            <person name="Treitli S.C."/>
            <person name="Kolisko M."/>
            <person name="Husnik F."/>
            <person name="Keeling P."/>
            <person name="Hampl V."/>
        </authorList>
    </citation>
    <scope>NUCLEOTIDE SEQUENCE</scope>
    <source>
        <strain evidence="7">STM</strain>
    </source>
</reference>
<dbReference type="InterPro" id="IPR029058">
    <property type="entry name" value="AB_hydrolase_fold"/>
</dbReference>
<dbReference type="EMBL" id="SNRY01002656">
    <property type="protein sequence ID" value="KAA6324078.1"/>
    <property type="molecule type" value="Genomic_DNA"/>
</dbReference>
<comment type="caution">
    <text evidence="7">The sequence shown here is derived from an EMBL/GenBank/DDBJ whole genome shotgun (WGS) entry which is preliminary data.</text>
</comment>
<dbReference type="Pfam" id="PF22244">
    <property type="entry name" value="GCE_fung"/>
    <property type="match status" value="1"/>
</dbReference>
<dbReference type="PANTHER" id="PTHR22946">
    <property type="entry name" value="DIENELACTONE HYDROLASE DOMAIN-CONTAINING PROTEIN-RELATED"/>
    <property type="match status" value="1"/>
</dbReference>
<evidence type="ECO:0000256" key="3">
    <source>
        <dbReference type="ARBA" id="ARBA00022801"/>
    </source>
</evidence>
<keyword evidence="3" id="KW-0378">Hydrolase</keyword>
<name>A0A5J4QSH6_9ZZZZ</name>
<accession>A0A5J4QSH6</accession>
<dbReference type="InterPro" id="IPR000073">
    <property type="entry name" value="AB_hydrolase_1"/>
</dbReference>
<dbReference type="InterPro" id="IPR050261">
    <property type="entry name" value="FrsA_esterase"/>
</dbReference>
<dbReference type="InterPro" id="IPR054579">
    <property type="entry name" value="GCE-like_dom"/>
</dbReference>
<protein>
    <submittedName>
        <fullName evidence="7">Multidomain esterase</fullName>
    </submittedName>
</protein>
<dbReference type="GO" id="GO:0052689">
    <property type="term" value="F:carboxylic ester hydrolase activity"/>
    <property type="evidence" value="ECO:0007669"/>
    <property type="project" value="UniProtKB-KW"/>
</dbReference>
<evidence type="ECO:0000313" key="7">
    <source>
        <dbReference type="EMBL" id="KAA6324078.1"/>
    </source>
</evidence>
<keyword evidence="1" id="KW-0719">Serine esterase</keyword>
<evidence type="ECO:0000256" key="1">
    <source>
        <dbReference type="ARBA" id="ARBA00022487"/>
    </source>
</evidence>
<organism evidence="7">
    <name type="scientific">termite gut metagenome</name>
    <dbReference type="NCBI Taxonomy" id="433724"/>
    <lineage>
        <taxon>unclassified sequences</taxon>
        <taxon>metagenomes</taxon>
        <taxon>organismal metagenomes</taxon>
    </lineage>
</organism>
<evidence type="ECO:0000259" key="6">
    <source>
        <dbReference type="Pfam" id="PF22244"/>
    </source>
</evidence>
<proteinExistence type="inferred from homology"/>
<keyword evidence="2" id="KW-0732">Signal</keyword>